<dbReference type="PANTHER" id="PTHR37422:SF13">
    <property type="entry name" value="LIPOPOLYSACCHARIDE BIOSYNTHESIS PROTEIN PA4999-RELATED"/>
    <property type="match status" value="1"/>
</dbReference>
<dbReference type="InterPro" id="IPR051533">
    <property type="entry name" value="WaaL-like"/>
</dbReference>
<organism evidence="7 8">
    <name type="scientific">Brevibacillus laterosporus LMG 15441</name>
    <dbReference type="NCBI Taxonomy" id="1042163"/>
    <lineage>
        <taxon>Bacteria</taxon>
        <taxon>Bacillati</taxon>
        <taxon>Bacillota</taxon>
        <taxon>Bacilli</taxon>
        <taxon>Bacillales</taxon>
        <taxon>Paenibacillaceae</taxon>
        <taxon>Brevibacillus</taxon>
    </lineage>
</organism>
<feature type="transmembrane region" description="Helical" evidence="5">
    <location>
        <begin position="367"/>
        <end position="387"/>
    </location>
</feature>
<dbReference type="eggNOG" id="COG3307">
    <property type="taxonomic scope" value="Bacteria"/>
</dbReference>
<dbReference type="AlphaFoldDB" id="A0A075R212"/>
<reference evidence="7 8" key="1">
    <citation type="journal article" date="2011" name="J. Bacteriol.">
        <title>Genome sequence of Brevibacillus laterosporus LMG 15441, a pathogen of invertebrates.</title>
        <authorList>
            <person name="Djukic M."/>
            <person name="Poehlein A."/>
            <person name="Thurmer A."/>
            <person name="Daniel R."/>
        </authorList>
    </citation>
    <scope>NUCLEOTIDE SEQUENCE [LARGE SCALE GENOMIC DNA]</scope>
    <source>
        <strain evidence="7 8">LMG 15441</strain>
    </source>
</reference>
<protein>
    <submittedName>
        <fullName evidence="7">Putative ligase</fullName>
    </submittedName>
</protein>
<feature type="transmembrane region" description="Helical" evidence="5">
    <location>
        <begin position="126"/>
        <end position="146"/>
    </location>
</feature>
<dbReference type="RefSeq" id="WP_022584118.1">
    <property type="nucleotide sequence ID" value="NZ_CP007806.1"/>
</dbReference>
<dbReference type="Proteomes" id="UP000005850">
    <property type="component" value="Chromosome"/>
</dbReference>
<dbReference type="KEGG" id="blr:BRLA_c011210"/>
<keyword evidence="7" id="KW-0436">Ligase</keyword>
<dbReference type="GO" id="GO:0016874">
    <property type="term" value="F:ligase activity"/>
    <property type="evidence" value="ECO:0007669"/>
    <property type="project" value="UniProtKB-KW"/>
</dbReference>
<keyword evidence="2 5" id="KW-0812">Transmembrane</keyword>
<evidence type="ECO:0000259" key="6">
    <source>
        <dbReference type="Pfam" id="PF04932"/>
    </source>
</evidence>
<feature type="transmembrane region" description="Helical" evidence="5">
    <location>
        <begin position="71"/>
        <end position="90"/>
    </location>
</feature>
<keyword evidence="8" id="KW-1185">Reference proteome</keyword>
<feature type="transmembrane region" description="Helical" evidence="5">
    <location>
        <begin position="35"/>
        <end position="59"/>
    </location>
</feature>
<accession>A0A075R212</accession>
<feature type="transmembrane region" description="Helical" evidence="5">
    <location>
        <begin position="173"/>
        <end position="193"/>
    </location>
</feature>
<dbReference type="PANTHER" id="PTHR37422">
    <property type="entry name" value="TEICHURONIC ACID BIOSYNTHESIS PROTEIN TUAE"/>
    <property type="match status" value="1"/>
</dbReference>
<dbReference type="InterPro" id="IPR007016">
    <property type="entry name" value="O-antigen_ligase-rel_domated"/>
</dbReference>
<evidence type="ECO:0000256" key="5">
    <source>
        <dbReference type="SAM" id="Phobius"/>
    </source>
</evidence>
<dbReference type="GO" id="GO:0016020">
    <property type="term" value="C:membrane"/>
    <property type="evidence" value="ECO:0007669"/>
    <property type="project" value="UniProtKB-SubCell"/>
</dbReference>
<dbReference type="STRING" id="1042163.BRLA_c011210"/>
<feature type="transmembrane region" description="Helical" evidence="5">
    <location>
        <begin position="205"/>
        <end position="232"/>
    </location>
</feature>
<evidence type="ECO:0000256" key="2">
    <source>
        <dbReference type="ARBA" id="ARBA00022692"/>
    </source>
</evidence>
<feature type="transmembrane region" description="Helical" evidence="5">
    <location>
        <begin position="12"/>
        <end position="29"/>
    </location>
</feature>
<comment type="subcellular location">
    <subcellularLocation>
        <location evidence="1">Membrane</location>
        <topology evidence="1">Multi-pass membrane protein</topology>
    </subcellularLocation>
</comment>
<feature type="domain" description="O-antigen ligase-related" evidence="6">
    <location>
        <begin position="203"/>
        <end position="345"/>
    </location>
</feature>
<keyword evidence="3 5" id="KW-1133">Transmembrane helix</keyword>
<name>A0A075R212_BRELA</name>
<feature type="transmembrane region" description="Helical" evidence="5">
    <location>
        <begin position="333"/>
        <end position="355"/>
    </location>
</feature>
<evidence type="ECO:0000313" key="8">
    <source>
        <dbReference type="Proteomes" id="UP000005850"/>
    </source>
</evidence>
<evidence type="ECO:0000256" key="3">
    <source>
        <dbReference type="ARBA" id="ARBA00022989"/>
    </source>
</evidence>
<dbReference type="EMBL" id="CP007806">
    <property type="protein sequence ID" value="AIG25461.1"/>
    <property type="molecule type" value="Genomic_DNA"/>
</dbReference>
<feature type="transmembrane region" description="Helical" evidence="5">
    <location>
        <begin position="96"/>
        <end position="114"/>
    </location>
</feature>
<proteinExistence type="predicted"/>
<evidence type="ECO:0000313" key="7">
    <source>
        <dbReference type="EMBL" id="AIG25461.1"/>
    </source>
</evidence>
<dbReference type="HOGENOM" id="CLU_033061_1_0_9"/>
<feature type="transmembrane region" description="Helical" evidence="5">
    <location>
        <begin position="238"/>
        <end position="256"/>
    </location>
</feature>
<feature type="transmembrane region" description="Helical" evidence="5">
    <location>
        <begin position="399"/>
        <end position="418"/>
    </location>
</feature>
<evidence type="ECO:0000256" key="1">
    <source>
        <dbReference type="ARBA" id="ARBA00004141"/>
    </source>
</evidence>
<dbReference type="Pfam" id="PF04932">
    <property type="entry name" value="Wzy_C"/>
    <property type="match status" value="1"/>
</dbReference>
<gene>
    <name evidence="7" type="ORF">BRLA_c011210</name>
</gene>
<keyword evidence="4 5" id="KW-0472">Membrane</keyword>
<sequence length="426" mass="47595">MKTNLKKLVMNPTNWIYLLLTYPIIDYAMRKFIPIGFIVSLWDEGVLTVLLLFTFIAYAKGHRTMPGIKHAFLAFLIFGLGLMFMDMTNFNASVEGFRAIFQYMVALLIGFYLIESKEQMQSFLKAFTLVGLFVALIGVMQVVLGVEVNSSWTGENESMKRRAFSIVTSPNVLGSYMILTIPIAVGLFLQGITKKQKLLWGLTSLIMLVCLIATGSRGAWFALLAVLVIGSVFVNRKVFLSIVAVAIIGGVVLLAVPETTPVIGKVQNRITTLFTEDYWEKSSQSGRVARWTNAYHRMRLEPLFGAGPGHWGGAVGSRYFGTIYTDSYMFKTLAETGIIGLTLLVSMMLAIVKYAAQATLRWKNTPYFYTGLGLFCGFLAVFFHNFVENIFEVPFMSTFFWLLGGMVAALATLDFRYANRKIGSRS</sequence>
<evidence type="ECO:0000256" key="4">
    <source>
        <dbReference type="ARBA" id="ARBA00023136"/>
    </source>
</evidence>